<dbReference type="Gene3D" id="3.80.10.10">
    <property type="entry name" value="Ribonuclease Inhibitor"/>
    <property type="match status" value="2"/>
</dbReference>
<evidence type="ECO:0000256" key="2">
    <source>
        <dbReference type="ARBA" id="ARBA00022448"/>
    </source>
</evidence>
<keyword evidence="8" id="KW-0407">Ion channel</keyword>
<keyword evidence="5" id="KW-0406">Ion transport</keyword>
<dbReference type="PROSITE" id="PS00888">
    <property type="entry name" value="CNMP_BINDING_1"/>
    <property type="match status" value="1"/>
</dbReference>
<evidence type="ECO:0000259" key="10">
    <source>
        <dbReference type="PROSITE" id="PS50042"/>
    </source>
</evidence>
<feature type="region of interest" description="Disordered" evidence="9">
    <location>
        <begin position="103"/>
        <end position="131"/>
    </location>
</feature>
<dbReference type="PROSITE" id="PS50042">
    <property type="entry name" value="CNMP_BINDING_3"/>
    <property type="match status" value="2"/>
</dbReference>
<dbReference type="Proteomes" id="UP000001610">
    <property type="component" value="Unassembled WGS sequence"/>
</dbReference>
<dbReference type="GeneID" id="18162199"/>
<dbReference type="EMBL" id="JH126399">
    <property type="protein sequence ID" value="EGX95510.1"/>
    <property type="molecule type" value="Genomic_DNA"/>
</dbReference>
<organism evidence="11 12">
    <name type="scientific">Cordyceps militaris (strain CM01)</name>
    <name type="common">Caterpillar fungus</name>
    <dbReference type="NCBI Taxonomy" id="983644"/>
    <lineage>
        <taxon>Eukaryota</taxon>
        <taxon>Fungi</taxon>
        <taxon>Dikarya</taxon>
        <taxon>Ascomycota</taxon>
        <taxon>Pezizomycotina</taxon>
        <taxon>Sordariomycetes</taxon>
        <taxon>Hypocreomycetidae</taxon>
        <taxon>Hypocreales</taxon>
        <taxon>Cordycipitaceae</taxon>
        <taxon>Cordyceps</taxon>
    </lineage>
</organism>
<evidence type="ECO:0000313" key="11">
    <source>
        <dbReference type="EMBL" id="EGX95510.1"/>
    </source>
</evidence>
<dbReference type="OrthoDB" id="421226at2759"/>
<dbReference type="PANTHER" id="PTHR45638:SF24">
    <property type="entry name" value="CYCLIC NUCLEOTIDE-BINDING DOMAIN PROTEIN (AFU_ORTHOLOGUE AFUA_2G03170)"/>
    <property type="match status" value="1"/>
</dbReference>
<name>G3J7P4_CORMM</name>
<feature type="compositionally biased region" description="Basic and acidic residues" evidence="9">
    <location>
        <begin position="1083"/>
        <end position="1096"/>
    </location>
</feature>
<evidence type="ECO:0000256" key="1">
    <source>
        <dbReference type="ARBA" id="ARBA00004141"/>
    </source>
</evidence>
<keyword evidence="4" id="KW-1133">Transmembrane helix</keyword>
<dbReference type="SUPFAM" id="SSF52047">
    <property type="entry name" value="RNI-like"/>
    <property type="match status" value="1"/>
</dbReference>
<keyword evidence="2" id="KW-0813">Transport</keyword>
<dbReference type="GO" id="GO:0005221">
    <property type="term" value="F:intracellularly cyclic nucleotide-activated monoatomic cation channel activity"/>
    <property type="evidence" value="ECO:0007669"/>
    <property type="project" value="InterPro"/>
</dbReference>
<feature type="compositionally biased region" description="Basic and acidic residues" evidence="9">
    <location>
        <begin position="1028"/>
        <end position="1037"/>
    </location>
</feature>
<dbReference type="InterPro" id="IPR001810">
    <property type="entry name" value="F-box_dom"/>
</dbReference>
<dbReference type="InterPro" id="IPR036047">
    <property type="entry name" value="F-box-like_dom_sf"/>
</dbReference>
<dbReference type="SUPFAM" id="SSF51206">
    <property type="entry name" value="cAMP-binding domain-like"/>
    <property type="match status" value="2"/>
</dbReference>
<dbReference type="SUPFAM" id="SSF81383">
    <property type="entry name" value="F-box domain"/>
    <property type="match status" value="1"/>
</dbReference>
<dbReference type="STRING" id="983644.G3J7P4"/>
<dbReference type="SMART" id="SM00367">
    <property type="entry name" value="LRR_CC"/>
    <property type="match status" value="8"/>
</dbReference>
<dbReference type="CDD" id="cd00038">
    <property type="entry name" value="CAP_ED"/>
    <property type="match status" value="2"/>
</dbReference>
<proteinExistence type="predicted"/>
<dbReference type="PANTHER" id="PTHR45638">
    <property type="entry name" value="CYCLIC NUCLEOTIDE-GATED CATION CHANNEL SUBUNIT A"/>
    <property type="match status" value="1"/>
</dbReference>
<feature type="region of interest" description="Disordered" evidence="9">
    <location>
        <begin position="1548"/>
        <end position="1568"/>
    </location>
</feature>
<dbReference type="VEuPathDB" id="FungiDB:CCM_00164"/>
<feature type="compositionally biased region" description="Pro residues" evidence="9">
    <location>
        <begin position="1056"/>
        <end position="1069"/>
    </location>
</feature>
<evidence type="ECO:0000256" key="5">
    <source>
        <dbReference type="ARBA" id="ARBA00023065"/>
    </source>
</evidence>
<keyword evidence="7" id="KW-1071">Ligand-gated ion channel</keyword>
<feature type="region of interest" description="Disordered" evidence="9">
    <location>
        <begin position="1028"/>
        <end position="1139"/>
    </location>
</feature>
<evidence type="ECO:0000256" key="6">
    <source>
        <dbReference type="ARBA" id="ARBA00023136"/>
    </source>
</evidence>
<feature type="region of interest" description="Disordered" evidence="9">
    <location>
        <begin position="833"/>
        <end position="880"/>
    </location>
</feature>
<dbReference type="PROSITE" id="PS00889">
    <property type="entry name" value="CNMP_BINDING_2"/>
    <property type="match status" value="1"/>
</dbReference>
<dbReference type="eggNOG" id="KOG0498">
    <property type="taxonomic scope" value="Eukaryota"/>
</dbReference>
<dbReference type="eggNOG" id="KOG1947">
    <property type="taxonomic scope" value="Eukaryota"/>
</dbReference>
<evidence type="ECO:0000256" key="3">
    <source>
        <dbReference type="ARBA" id="ARBA00022692"/>
    </source>
</evidence>
<dbReference type="RefSeq" id="XP_006665387.1">
    <property type="nucleotide sequence ID" value="XM_006665324.1"/>
</dbReference>
<feature type="region of interest" description="Disordered" evidence="9">
    <location>
        <begin position="609"/>
        <end position="649"/>
    </location>
</feature>
<feature type="region of interest" description="Disordered" evidence="9">
    <location>
        <begin position="1325"/>
        <end position="1353"/>
    </location>
</feature>
<dbReference type="InterPro" id="IPR018488">
    <property type="entry name" value="cNMP-bd_CS"/>
</dbReference>
<dbReference type="InterPro" id="IPR000595">
    <property type="entry name" value="cNMP-bd_dom"/>
</dbReference>
<feature type="domain" description="Cyclic nucleotide-binding" evidence="10">
    <location>
        <begin position="703"/>
        <end position="820"/>
    </location>
</feature>
<dbReference type="Pfam" id="PF25372">
    <property type="entry name" value="DUF7885"/>
    <property type="match status" value="1"/>
</dbReference>
<feature type="compositionally biased region" description="Basic residues" evidence="9">
    <location>
        <begin position="1327"/>
        <end position="1338"/>
    </location>
</feature>
<dbReference type="InterPro" id="IPR018490">
    <property type="entry name" value="cNMP-bd_dom_sf"/>
</dbReference>
<dbReference type="InterPro" id="IPR032675">
    <property type="entry name" value="LRR_dom_sf"/>
</dbReference>
<dbReference type="Pfam" id="PF00027">
    <property type="entry name" value="cNMP_binding"/>
    <property type="match status" value="2"/>
</dbReference>
<protein>
    <submittedName>
        <fullName evidence="11">Cyclic nucleotide-binding domain containing protein</fullName>
    </submittedName>
</protein>
<dbReference type="FunFam" id="2.60.120.10:FF:000057">
    <property type="entry name" value="Cyclic nucleotide-binding domain protein"/>
    <property type="match status" value="1"/>
</dbReference>
<evidence type="ECO:0000313" key="12">
    <source>
        <dbReference type="Proteomes" id="UP000001610"/>
    </source>
</evidence>
<dbReference type="GO" id="GO:0044877">
    <property type="term" value="F:protein-containing complex binding"/>
    <property type="evidence" value="ECO:0007669"/>
    <property type="project" value="TreeGrafter"/>
</dbReference>
<sequence length="1613" mass="175874">MCMDDCGDDDRLGGSQGANLDGGGGPWLAGLGARACGESRSLSKILKARASKWRREDTWIKTMRGNRSRGGQVVVAGSEAAGMDRSYAFLARSIRLLPQGVTATGPKAAQEPQSRSHSVASGVRGEEEGGGMGVVLQKDENKLLKIKLDVSDAARCRLLLHSSTAGGRSDGQTGLLCYTARDADADPARTRLGNRATEYSVALSIGVMTGRNAYRDRPGCPACAAVDGDAPSAVSPSDRECRETRGRLVKLSTAVSLDGSHLRSQPWHLASTAFRTKIAWNEDEQQGTPVSPATRNLPAPLPPPAKLRLFDAFSMRTPIPRQYLNPKSFHFLPSTPSAPPICPLSSTHRALLLLQILDQALNRPPNADARRAPPPLLLICPTLQSCGLAAWPPRSDHHHHPILLASQAWLLGYLTITASLHISRTSQSQPQNPVASTLLRDPGLLAASPSWAIIAADANILLQLPDLDSCPSRSATTSFFPAHCLASCFPWPCRHPFCEPAALLSTSVCRAAPQPSRDLRARCPAQIGAHIPVEISPADCIPSTRAPFLRDLRFTLHPSKQGLGEACVTWHRHTLRCTSFPGLYIVAAHGATSICQRLDCPRLYSCPSRRPARATRRNPVSSPLSHHTPPVTMRRNRSSGSSSPFRALAHHHPPIALGDSVSLIRSFNVETNPARPARPSPLTASTIRDMPLDLVDRLRSFPLFQSAPEDFLVEIGNHLKPQVQAANDHVVTEGDDAKAMYWLVRGVVAVTSRDGEAVYAELKSGAFFGEIGVLMDMPRTATIVARTKCLLFILKKEDLQMIMPKFPQMEQAIREEAQERLTLLKKKRQEGNSLLKSPSGEIGARTAAPGEVSRGDTGTLKDGAIFNSKKRKSPSPGIIEDPAVGSAIGSGYVNIRHTLRELPLFSNLPPEILHFLGLSAQPKMYPPFKDIVEQGTSGSEIFFIVQGEAEVIHHSAKGASVKGMRIPQRPRLKAGQYFGEVSSLGLSRERTATVRSITTVECLMIPGDTLDELWRRCPADIRAQVEETARTRMNQKEDDIEMTDAGGKPRSAYSDPPTPSTTPSQPQPPHLTLTNPSKPVSPSKDDSDRMEPKDPDPFLSVNMENLRNRRRHSLAPPVPTVDHSSRLNGGLPSPDGTTLKFAFSQTSLDSDVPAKRARRSSRPTPGSTGPVLSDAILVRIFAYFDVVQLLRLRIVNSHWQRIITTHQDVCKNVDLSSYNRHVTDQVLTQVLAPFIGTRARMVDLNNCFHITDDGFSALWKSCGKNVRSWKMRSVWDVSASQILDMSESAKELQEVDWSNCRKVGDNLLGRVVGWVVPERSPLIQKKVPTHSQKKTKSRQHTEPANENPPPPGTVIGCPKLNTLNLSYCKHITDRSMAHLAAHASDRIRSLSLTRCTSITDAGFQAWAQYKFEKLTHLCLADCTYLSDHAIVALVNAAKSLTHLDLSFCCALSDTATEVVALGLPRLRELRLAFCGSAVSDASLQTIALHLLELEGLSVRGCVRVTGKGVESLVRECAWLSWLDVSQCRNLEKWLRSGGPVQLASASELQSGWSSDEEDEGPSFSPPRFGPTVMSVDALTSTSSFARRPGLGGMSRGRRHPVNFIVEKGPVGLR</sequence>
<accession>G3J7P4</accession>
<keyword evidence="12" id="KW-1185">Reference proteome</keyword>
<evidence type="ECO:0000256" key="7">
    <source>
        <dbReference type="ARBA" id="ARBA00023286"/>
    </source>
</evidence>
<evidence type="ECO:0000256" key="8">
    <source>
        <dbReference type="ARBA" id="ARBA00023303"/>
    </source>
</evidence>
<keyword evidence="3" id="KW-0812">Transmembrane</keyword>
<dbReference type="InterPro" id="IPR057207">
    <property type="entry name" value="FBXL15_LRR"/>
</dbReference>
<feature type="compositionally biased region" description="Low complexity" evidence="9">
    <location>
        <begin position="1070"/>
        <end position="1082"/>
    </location>
</feature>
<dbReference type="CDD" id="cd09917">
    <property type="entry name" value="F-box_SF"/>
    <property type="match status" value="1"/>
</dbReference>
<dbReference type="GO" id="GO:0016020">
    <property type="term" value="C:membrane"/>
    <property type="evidence" value="ECO:0007669"/>
    <property type="project" value="UniProtKB-SubCell"/>
</dbReference>
<dbReference type="HOGENOM" id="CLU_243806_0_0_1"/>
<dbReference type="Pfam" id="PF00646">
    <property type="entry name" value="F-box"/>
    <property type="match status" value="1"/>
</dbReference>
<dbReference type="SMART" id="SM00100">
    <property type="entry name" value="cNMP"/>
    <property type="match status" value="2"/>
</dbReference>
<dbReference type="InParanoid" id="G3J7P4"/>
<evidence type="ECO:0000256" key="9">
    <source>
        <dbReference type="SAM" id="MobiDB-lite"/>
    </source>
</evidence>
<evidence type="ECO:0000256" key="4">
    <source>
        <dbReference type="ARBA" id="ARBA00022989"/>
    </source>
</evidence>
<dbReference type="Gene3D" id="2.60.120.10">
    <property type="entry name" value="Jelly Rolls"/>
    <property type="match status" value="2"/>
</dbReference>
<dbReference type="InterPro" id="IPR050866">
    <property type="entry name" value="CNG_cation_channel"/>
</dbReference>
<reference evidence="11 12" key="1">
    <citation type="journal article" date="2011" name="Genome Biol.">
        <title>Genome sequence of the insect pathogenic fungus Cordyceps militaris, a valued traditional Chinese medicine.</title>
        <authorList>
            <person name="Zheng P."/>
            <person name="Xia Y."/>
            <person name="Xiao G."/>
            <person name="Xiong C."/>
            <person name="Hu X."/>
            <person name="Zhang S."/>
            <person name="Zheng H."/>
            <person name="Huang Y."/>
            <person name="Zhou Y."/>
            <person name="Wang S."/>
            <person name="Zhao G.P."/>
            <person name="Liu X."/>
            <person name="St Leger R.J."/>
            <person name="Wang C."/>
        </authorList>
    </citation>
    <scope>NUCLEOTIDE SEQUENCE [LARGE SCALE GENOMIC DNA]</scope>
    <source>
        <strain evidence="11 12">CM01</strain>
    </source>
</reference>
<dbReference type="InterPro" id="IPR006553">
    <property type="entry name" value="Leu-rich_rpt_Cys-con_subtyp"/>
</dbReference>
<dbReference type="Pfam" id="PF16643">
    <property type="entry name" value="cNMPbd_u2"/>
    <property type="match status" value="1"/>
</dbReference>
<keyword evidence="6" id="KW-0472">Membrane</keyword>
<feature type="domain" description="Cyclic nucleotide-binding" evidence="10">
    <location>
        <begin position="904"/>
        <end position="1031"/>
    </location>
</feature>
<dbReference type="InterPro" id="IPR014710">
    <property type="entry name" value="RmlC-like_jellyroll"/>
</dbReference>
<dbReference type="KEGG" id="cmt:CCM_00164"/>
<gene>
    <name evidence="11" type="ORF">CCM_00164</name>
</gene>
<comment type="subcellular location">
    <subcellularLocation>
        <location evidence="1">Membrane</location>
        <topology evidence="1">Multi-pass membrane protein</topology>
    </subcellularLocation>
</comment>